<dbReference type="OrthoDB" id="2441803at2759"/>
<dbReference type="Proteomes" id="UP000789405">
    <property type="component" value="Unassembled WGS sequence"/>
</dbReference>
<comment type="caution">
    <text evidence="1">The sequence shown here is derived from an EMBL/GenBank/DDBJ whole genome shotgun (WGS) entry which is preliminary data.</text>
</comment>
<sequence length="121" mass="14360">MTLNKGNLLYTESEVLSTSIQRQKPINFIPLQFEHPINEKRYPVLPSNFNLTKTLTPLILFYELFSVNFFNKFVKSTNKYAVQNLADAGWPWYFLNINEFKIWLAIVIYIETHKILSHEFL</sequence>
<proteinExistence type="predicted"/>
<dbReference type="EMBL" id="CAJVPY010004803">
    <property type="protein sequence ID" value="CAG8628428.1"/>
    <property type="molecule type" value="Genomic_DNA"/>
</dbReference>
<reference evidence="1" key="1">
    <citation type="submission" date="2021-06" db="EMBL/GenBank/DDBJ databases">
        <authorList>
            <person name="Kallberg Y."/>
            <person name="Tangrot J."/>
            <person name="Rosling A."/>
        </authorList>
    </citation>
    <scope>NUCLEOTIDE SEQUENCE</scope>
    <source>
        <strain evidence="1">MA453B</strain>
    </source>
</reference>
<dbReference type="AlphaFoldDB" id="A0A9N9DAH5"/>
<name>A0A9N9DAH5_9GLOM</name>
<evidence type="ECO:0000313" key="2">
    <source>
        <dbReference type="Proteomes" id="UP000789405"/>
    </source>
</evidence>
<evidence type="ECO:0000313" key="1">
    <source>
        <dbReference type="EMBL" id="CAG8628428.1"/>
    </source>
</evidence>
<organism evidence="1 2">
    <name type="scientific">Dentiscutata erythropus</name>
    <dbReference type="NCBI Taxonomy" id="1348616"/>
    <lineage>
        <taxon>Eukaryota</taxon>
        <taxon>Fungi</taxon>
        <taxon>Fungi incertae sedis</taxon>
        <taxon>Mucoromycota</taxon>
        <taxon>Glomeromycotina</taxon>
        <taxon>Glomeromycetes</taxon>
        <taxon>Diversisporales</taxon>
        <taxon>Gigasporaceae</taxon>
        <taxon>Dentiscutata</taxon>
    </lineage>
</organism>
<accession>A0A9N9DAH5</accession>
<gene>
    <name evidence="1" type="ORF">DERYTH_LOCUS9018</name>
</gene>
<protein>
    <submittedName>
        <fullName evidence="1">12960_t:CDS:1</fullName>
    </submittedName>
</protein>
<keyword evidence="2" id="KW-1185">Reference proteome</keyword>